<evidence type="ECO:0000256" key="3">
    <source>
        <dbReference type="SAM" id="Phobius"/>
    </source>
</evidence>
<evidence type="ECO:0000256" key="2">
    <source>
        <dbReference type="ARBA" id="ARBA00023287"/>
    </source>
</evidence>
<name>A0A846TXH4_9BACI</name>
<accession>A0A846TXH4</accession>
<dbReference type="Pfam" id="PF07963">
    <property type="entry name" value="N_methyl"/>
    <property type="match status" value="1"/>
</dbReference>
<dbReference type="PROSITE" id="PS00409">
    <property type="entry name" value="PROKAR_NTER_METHYL"/>
    <property type="match status" value="1"/>
</dbReference>
<comment type="subcellular location">
    <subcellularLocation>
        <location evidence="1">Cell surface</location>
    </subcellularLocation>
</comment>
<dbReference type="GO" id="GO:0030420">
    <property type="term" value="P:establishment of competence for transformation"/>
    <property type="evidence" value="ECO:0007669"/>
    <property type="project" value="UniProtKB-KW"/>
</dbReference>
<keyword evidence="3" id="KW-0472">Membrane</keyword>
<evidence type="ECO:0000313" key="4">
    <source>
        <dbReference type="EMBL" id="NKE06386.1"/>
    </source>
</evidence>
<dbReference type="NCBIfam" id="TIGR02532">
    <property type="entry name" value="IV_pilin_GFxxxE"/>
    <property type="match status" value="1"/>
</dbReference>
<evidence type="ECO:0000256" key="1">
    <source>
        <dbReference type="ARBA" id="ARBA00004241"/>
    </source>
</evidence>
<dbReference type="EMBL" id="JAAVUM010000008">
    <property type="protein sequence ID" value="NKE06386.1"/>
    <property type="molecule type" value="Genomic_DNA"/>
</dbReference>
<keyword evidence="3" id="KW-1133">Transmembrane helix</keyword>
<dbReference type="Proteomes" id="UP000587942">
    <property type="component" value="Unassembled WGS sequence"/>
</dbReference>
<organism evidence="4 5">
    <name type="scientific">Mesobacillus selenatarsenatis</name>
    <dbReference type="NCBI Taxonomy" id="388741"/>
    <lineage>
        <taxon>Bacteria</taxon>
        <taxon>Bacillati</taxon>
        <taxon>Bacillota</taxon>
        <taxon>Bacilli</taxon>
        <taxon>Bacillales</taxon>
        <taxon>Bacillaceae</taxon>
        <taxon>Mesobacillus</taxon>
    </lineage>
</organism>
<proteinExistence type="predicted"/>
<keyword evidence="3" id="KW-0812">Transmembrane</keyword>
<sequence>MFKALKEKLKDQRGLTLIELLAVIVILGIIAAIAIPSIGAIINNSKADAHLANAQQIANAARLYVTTEKIEVTTTAKSIEISTLVDKGLLENIKDPSGSGNYNSASAVAVKKETGGDISYKVTLKSSDATPVVYLTGSKDTKSLVRDDVTNE</sequence>
<gene>
    <name evidence="4" type="ORF">GWK17_13060</name>
</gene>
<protein>
    <submittedName>
        <fullName evidence="4">Prepilin-type N-terminal cleavage/methylation domain-containing protein</fullName>
    </submittedName>
</protein>
<feature type="transmembrane region" description="Helical" evidence="3">
    <location>
        <begin position="20"/>
        <end position="42"/>
    </location>
</feature>
<dbReference type="Gene3D" id="3.30.700.10">
    <property type="entry name" value="Glycoprotein, Type 4 Pilin"/>
    <property type="match status" value="1"/>
</dbReference>
<dbReference type="InterPro" id="IPR012902">
    <property type="entry name" value="N_methyl_site"/>
</dbReference>
<dbReference type="SUPFAM" id="SSF54523">
    <property type="entry name" value="Pili subunits"/>
    <property type="match status" value="1"/>
</dbReference>
<reference evidence="4 5" key="1">
    <citation type="submission" date="2020-03" db="EMBL/GenBank/DDBJ databases">
        <authorList>
            <person name="Sun Q."/>
        </authorList>
    </citation>
    <scope>NUCLEOTIDE SEQUENCE [LARGE SCALE GENOMIC DNA]</scope>
    <source>
        <strain evidence="4 5">KACC 21451</strain>
    </source>
</reference>
<evidence type="ECO:0000313" key="5">
    <source>
        <dbReference type="Proteomes" id="UP000587942"/>
    </source>
</evidence>
<comment type="caution">
    <text evidence="4">The sequence shown here is derived from an EMBL/GenBank/DDBJ whole genome shotgun (WGS) entry which is preliminary data.</text>
</comment>
<dbReference type="AlphaFoldDB" id="A0A846TXH4"/>
<keyword evidence="2" id="KW-0178">Competence</keyword>
<dbReference type="RefSeq" id="WP_167832807.1">
    <property type="nucleotide sequence ID" value="NZ_JAAVUM010000008.1"/>
</dbReference>
<dbReference type="GO" id="GO:0009986">
    <property type="term" value="C:cell surface"/>
    <property type="evidence" value="ECO:0007669"/>
    <property type="project" value="UniProtKB-SubCell"/>
</dbReference>
<dbReference type="InterPro" id="IPR045584">
    <property type="entry name" value="Pilin-like"/>
</dbReference>